<dbReference type="Proteomes" id="UP000886595">
    <property type="component" value="Unassembled WGS sequence"/>
</dbReference>
<keyword evidence="3" id="KW-1185">Reference proteome</keyword>
<organism evidence="2 3">
    <name type="scientific">Brassica carinata</name>
    <name type="common">Ethiopian mustard</name>
    <name type="synonym">Abyssinian cabbage</name>
    <dbReference type="NCBI Taxonomy" id="52824"/>
    <lineage>
        <taxon>Eukaryota</taxon>
        <taxon>Viridiplantae</taxon>
        <taxon>Streptophyta</taxon>
        <taxon>Embryophyta</taxon>
        <taxon>Tracheophyta</taxon>
        <taxon>Spermatophyta</taxon>
        <taxon>Magnoliopsida</taxon>
        <taxon>eudicotyledons</taxon>
        <taxon>Gunneridae</taxon>
        <taxon>Pentapetalae</taxon>
        <taxon>rosids</taxon>
        <taxon>malvids</taxon>
        <taxon>Brassicales</taxon>
        <taxon>Brassicaceae</taxon>
        <taxon>Brassiceae</taxon>
        <taxon>Brassica</taxon>
    </lineage>
</organism>
<evidence type="ECO:0000313" key="3">
    <source>
        <dbReference type="Proteomes" id="UP000886595"/>
    </source>
</evidence>
<evidence type="ECO:0000313" key="2">
    <source>
        <dbReference type="EMBL" id="KAG2285542.1"/>
    </source>
</evidence>
<feature type="compositionally biased region" description="Low complexity" evidence="1">
    <location>
        <begin position="1"/>
        <end position="17"/>
    </location>
</feature>
<sequence length="69" mass="7806">MGRYSYSQPSSSSNYGYDFGEESSTEDLIRRDQEELELARASVPSSPEVEFGFHKPYRGGEPVLVDKKL</sequence>
<gene>
    <name evidence="2" type="ORF">Bca52824_045146</name>
</gene>
<feature type="region of interest" description="Disordered" evidence="1">
    <location>
        <begin position="1"/>
        <end position="69"/>
    </location>
</feature>
<reference evidence="2 3" key="1">
    <citation type="submission" date="2020-02" db="EMBL/GenBank/DDBJ databases">
        <authorList>
            <person name="Ma Q."/>
            <person name="Huang Y."/>
            <person name="Song X."/>
            <person name="Pei D."/>
        </authorList>
    </citation>
    <scope>NUCLEOTIDE SEQUENCE [LARGE SCALE GENOMIC DNA]</scope>
    <source>
        <strain evidence="2">Sxm20200214</strain>
        <tissue evidence="2">Leaf</tissue>
    </source>
</reference>
<protein>
    <submittedName>
        <fullName evidence="2">Uncharacterized protein</fullName>
    </submittedName>
</protein>
<comment type="caution">
    <text evidence="2">The sequence shown here is derived from an EMBL/GenBank/DDBJ whole genome shotgun (WGS) entry which is preliminary data.</text>
</comment>
<accession>A0A8X7UNV2</accession>
<dbReference type="AlphaFoldDB" id="A0A8X7UNV2"/>
<dbReference type="EMBL" id="JAAMPC010000010">
    <property type="protein sequence ID" value="KAG2285542.1"/>
    <property type="molecule type" value="Genomic_DNA"/>
</dbReference>
<proteinExistence type="predicted"/>
<name>A0A8X7UNV2_BRACI</name>
<evidence type="ECO:0000256" key="1">
    <source>
        <dbReference type="SAM" id="MobiDB-lite"/>
    </source>
</evidence>